<sequence length="165" mass="19004">MVVAQRKYSYVEEEIKQPQPKKSNKKKPKQKVKIKANHKVQMIFGIIMIGSLCIAILLGYARISELKYRIYGLNKEIHQLEIHIENLKVQVDGVKRSDLIEKKAREELGMQYPDKSQMVFIKLDGNNMVDGLNTEEKAQIDEAKNKKDLIDKIKGMLHTALSLLD</sequence>
<keyword evidence="4" id="KW-1185">Reference proteome</keyword>
<feature type="coiled-coil region" evidence="1">
    <location>
        <begin position="70"/>
        <end position="97"/>
    </location>
</feature>
<accession>A0ABX8RBH8</accession>
<keyword evidence="2" id="KW-0812">Transmembrane</keyword>
<keyword evidence="1" id="KW-0175">Coiled coil</keyword>
<feature type="transmembrane region" description="Helical" evidence="2">
    <location>
        <begin position="42"/>
        <end position="61"/>
    </location>
</feature>
<evidence type="ECO:0000313" key="3">
    <source>
        <dbReference type="EMBL" id="QXM05807.1"/>
    </source>
</evidence>
<evidence type="ECO:0000256" key="1">
    <source>
        <dbReference type="SAM" id="Coils"/>
    </source>
</evidence>
<dbReference type="Pfam" id="PF04977">
    <property type="entry name" value="DivIC"/>
    <property type="match status" value="1"/>
</dbReference>
<dbReference type="RefSeq" id="WP_218282505.1">
    <property type="nucleotide sequence ID" value="NZ_CP078093.1"/>
</dbReference>
<dbReference type="EMBL" id="CP078093">
    <property type="protein sequence ID" value="QXM05807.1"/>
    <property type="molecule type" value="Genomic_DNA"/>
</dbReference>
<evidence type="ECO:0000313" key="4">
    <source>
        <dbReference type="Proteomes" id="UP000886818"/>
    </source>
</evidence>
<gene>
    <name evidence="3" type="ORF">KVH43_10635</name>
</gene>
<name>A0ABX8RBH8_9CLOT</name>
<dbReference type="Proteomes" id="UP000886818">
    <property type="component" value="Chromosome"/>
</dbReference>
<dbReference type="InterPro" id="IPR007060">
    <property type="entry name" value="FtsL/DivIC"/>
</dbReference>
<proteinExistence type="predicted"/>
<protein>
    <submittedName>
        <fullName evidence="3">Septum formation initiator family protein</fullName>
    </submittedName>
</protein>
<evidence type="ECO:0000256" key="2">
    <source>
        <dbReference type="SAM" id="Phobius"/>
    </source>
</evidence>
<keyword evidence="2" id="KW-1133">Transmembrane helix</keyword>
<organism evidence="3 4">
    <name type="scientific">Crassaminicella indica</name>
    <dbReference type="NCBI Taxonomy" id="2855394"/>
    <lineage>
        <taxon>Bacteria</taxon>
        <taxon>Bacillati</taxon>
        <taxon>Bacillota</taxon>
        <taxon>Clostridia</taxon>
        <taxon>Eubacteriales</taxon>
        <taxon>Clostridiaceae</taxon>
        <taxon>Crassaminicella</taxon>
    </lineage>
</organism>
<keyword evidence="2" id="KW-0472">Membrane</keyword>
<reference evidence="3" key="1">
    <citation type="submission" date="2021-07" db="EMBL/GenBank/DDBJ databases">
        <title>Complete genome sequence of Crassaminicella sp. 143-21, isolated from a deep-sea hydrothermal vent.</title>
        <authorList>
            <person name="Li X."/>
        </authorList>
    </citation>
    <scope>NUCLEOTIDE SEQUENCE</scope>
    <source>
        <strain evidence="3">143-21</strain>
    </source>
</reference>